<comment type="catalytic activity">
    <reaction evidence="14">
        <text>(R)-5-phosphomevalonate + ATP = (R)-5-diphosphomevalonate + ADP</text>
        <dbReference type="Rhea" id="RHEA:16341"/>
        <dbReference type="ChEBI" id="CHEBI:30616"/>
        <dbReference type="ChEBI" id="CHEBI:57557"/>
        <dbReference type="ChEBI" id="CHEBI:58146"/>
        <dbReference type="ChEBI" id="CHEBI:456216"/>
        <dbReference type="EC" id="2.7.4.2"/>
    </reaction>
    <physiologicalReaction direction="left-to-right" evidence="14">
        <dbReference type="Rhea" id="RHEA:16342"/>
    </physiologicalReaction>
</comment>
<evidence type="ECO:0000313" key="18">
    <source>
        <dbReference type="EMBL" id="KAF2239925.1"/>
    </source>
</evidence>
<evidence type="ECO:0000256" key="12">
    <source>
        <dbReference type="ARBA" id="ARBA00023166"/>
    </source>
</evidence>
<evidence type="ECO:0000259" key="16">
    <source>
        <dbReference type="Pfam" id="PF00288"/>
    </source>
</evidence>
<comment type="pathway">
    <text evidence="1 15">Isoprenoid biosynthesis; isopentenyl diphosphate biosynthesis via mevalonate pathway; isopentenyl diphosphate from (R)-mevalonate: step 2/3.</text>
</comment>
<gene>
    <name evidence="18" type="ORF">EV356DRAFT_495741</name>
</gene>
<evidence type="ECO:0000256" key="11">
    <source>
        <dbReference type="ARBA" id="ARBA00023098"/>
    </source>
</evidence>
<evidence type="ECO:0000256" key="10">
    <source>
        <dbReference type="ARBA" id="ARBA00023011"/>
    </source>
</evidence>
<dbReference type="AlphaFoldDB" id="A0A6A6HP96"/>
<keyword evidence="11 15" id="KW-0443">Lipid metabolism</keyword>
<dbReference type="GO" id="GO:0019287">
    <property type="term" value="P:isopentenyl diphosphate biosynthetic process, mevalonate pathway"/>
    <property type="evidence" value="ECO:0007669"/>
    <property type="project" value="UniProtKB-UniRule"/>
</dbReference>
<dbReference type="GO" id="GO:0005524">
    <property type="term" value="F:ATP binding"/>
    <property type="evidence" value="ECO:0007669"/>
    <property type="project" value="UniProtKB-UniRule"/>
</dbReference>
<evidence type="ECO:0000256" key="15">
    <source>
        <dbReference type="PIRNR" id="PIRNR017288"/>
    </source>
</evidence>
<dbReference type="GO" id="GO:0005777">
    <property type="term" value="C:peroxisome"/>
    <property type="evidence" value="ECO:0007669"/>
    <property type="project" value="TreeGrafter"/>
</dbReference>
<evidence type="ECO:0000256" key="3">
    <source>
        <dbReference type="ARBA" id="ARBA00012958"/>
    </source>
</evidence>
<name>A0A6A6HP96_VIRVR</name>
<sequence length="460" mass="49787">MPLPRQAVSAPGKVFLAGGYLVLDRAYTALVFGLDARIHAIIEPLPTSPGVTLSEIIVKSPQFRDASWTYGYRLALDGGGIDITQLRVDALSELHRNPFLDTTLSFVLSYVATIASPTFQPASITIFADNDYYTKPNSDEPPTNAAQQRRFFDFQVPLWEAHKTGLGSSAALVTAVTAALLVHYLPEGSFSLTNEADRKRLHNLAQAAHCAAQGKVGSGFDVASAVYGSCLYRRFSPSLLESLGTSGSPDFGARLKALVEESSHASTWNTEIKKSAVAIPKGIRLVMCDVDCGSQTPGMVKKVLAWRKENPDVANKLWSELQSCNEDLATKLKDIEEGRLSDYGALTSCIGKIRSHIREMSRLSAVPIEPPAQTHLLDACSNVPGVIGGVVPGAGGYDAIVLLIKDDEQVVSELRRLLAGWKGVKDETDGVTIGKVSVLGVREEMQGVRVENVKQYEWET</sequence>
<dbReference type="FunFam" id="3.30.70.890:FF:000018">
    <property type="entry name" value="Phosphomevalonate kinase"/>
    <property type="match status" value="1"/>
</dbReference>
<feature type="domain" description="GHMP kinase N-terminal" evidence="16">
    <location>
        <begin position="162"/>
        <end position="228"/>
    </location>
</feature>
<organism evidence="18 19">
    <name type="scientific">Viridothelium virens</name>
    <name type="common">Speckled blister lichen</name>
    <name type="synonym">Trypethelium virens</name>
    <dbReference type="NCBI Taxonomy" id="1048519"/>
    <lineage>
        <taxon>Eukaryota</taxon>
        <taxon>Fungi</taxon>
        <taxon>Dikarya</taxon>
        <taxon>Ascomycota</taxon>
        <taxon>Pezizomycotina</taxon>
        <taxon>Dothideomycetes</taxon>
        <taxon>Dothideomycetes incertae sedis</taxon>
        <taxon>Trypetheliales</taxon>
        <taxon>Trypetheliaceae</taxon>
        <taxon>Viridothelium</taxon>
    </lineage>
</organism>
<dbReference type="UniPathway" id="UPA00057">
    <property type="reaction ID" value="UER00099"/>
</dbReference>
<dbReference type="InterPro" id="IPR020568">
    <property type="entry name" value="Ribosomal_Su5_D2-typ_SF"/>
</dbReference>
<evidence type="ECO:0000256" key="14">
    <source>
        <dbReference type="ARBA" id="ARBA00029326"/>
    </source>
</evidence>
<dbReference type="InterPro" id="IPR014721">
    <property type="entry name" value="Ribsml_uS5_D2-typ_fold_subgr"/>
</dbReference>
<keyword evidence="7 15" id="KW-0418">Kinase</keyword>
<dbReference type="Pfam" id="PF00288">
    <property type="entry name" value="GHMP_kinases_N"/>
    <property type="match status" value="1"/>
</dbReference>
<dbReference type="GO" id="GO:0010142">
    <property type="term" value="P:farnesyl diphosphate biosynthetic process, mevalonate pathway"/>
    <property type="evidence" value="ECO:0007669"/>
    <property type="project" value="TreeGrafter"/>
</dbReference>
<dbReference type="Pfam" id="PF08544">
    <property type="entry name" value="GHMP_kinases_C"/>
    <property type="match status" value="1"/>
</dbReference>
<keyword evidence="8" id="KW-0067">ATP-binding</keyword>
<protein>
    <recommendedName>
        <fullName evidence="3 15">Phosphomevalonate kinase</fullName>
        <ecNumber evidence="3 15">2.7.4.2</ecNumber>
    </recommendedName>
</protein>
<dbReference type="SUPFAM" id="SSF55060">
    <property type="entry name" value="GHMP Kinase, C-terminal domain"/>
    <property type="match status" value="1"/>
</dbReference>
<keyword evidence="9 15" id="KW-0752">Steroid biosynthesis</keyword>
<evidence type="ECO:0000256" key="1">
    <source>
        <dbReference type="ARBA" id="ARBA00005017"/>
    </source>
</evidence>
<dbReference type="PIRSF" id="PIRSF017288">
    <property type="entry name" value="PMK_GHMP_euk"/>
    <property type="match status" value="1"/>
</dbReference>
<evidence type="ECO:0000256" key="6">
    <source>
        <dbReference type="ARBA" id="ARBA00022741"/>
    </source>
</evidence>
<evidence type="ECO:0000256" key="7">
    <source>
        <dbReference type="ARBA" id="ARBA00022777"/>
    </source>
</evidence>
<evidence type="ECO:0000256" key="4">
    <source>
        <dbReference type="ARBA" id="ARBA00022516"/>
    </source>
</evidence>
<evidence type="ECO:0000259" key="17">
    <source>
        <dbReference type="Pfam" id="PF08544"/>
    </source>
</evidence>
<dbReference type="Gene3D" id="3.30.230.10">
    <property type="match status" value="1"/>
</dbReference>
<keyword evidence="13 15" id="KW-0753">Steroid metabolism</keyword>
<dbReference type="InterPro" id="IPR016005">
    <property type="entry name" value="Erg8"/>
</dbReference>
<proteinExistence type="inferred from homology"/>
<evidence type="ECO:0000256" key="5">
    <source>
        <dbReference type="ARBA" id="ARBA00022679"/>
    </source>
</evidence>
<dbReference type="PANTHER" id="PTHR31814">
    <property type="match status" value="1"/>
</dbReference>
<dbReference type="EC" id="2.7.4.2" evidence="3 15"/>
<keyword evidence="4 15" id="KW-0444">Lipid biosynthesis</keyword>
<keyword evidence="5 15" id="KW-0808">Transferase</keyword>
<evidence type="ECO:0000256" key="2">
    <source>
        <dbReference type="ARBA" id="ARBA00006495"/>
    </source>
</evidence>
<keyword evidence="19" id="KW-1185">Reference proteome</keyword>
<dbReference type="InterPro" id="IPR006204">
    <property type="entry name" value="GHMP_kinase_N_dom"/>
</dbReference>
<dbReference type="PANTHER" id="PTHR31814:SF2">
    <property type="entry name" value="PHOSPHOMEVALONATE KINASE"/>
    <property type="match status" value="1"/>
</dbReference>
<dbReference type="Proteomes" id="UP000800092">
    <property type="component" value="Unassembled WGS sequence"/>
</dbReference>
<evidence type="ECO:0000256" key="13">
    <source>
        <dbReference type="ARBA" id="ARBA00023221"/>
    </source>
</evidence>
<dbReference type="Gene3D" id="3.30.70.890">
    <property type="entry name" value="GHMP kinase, C-terminal domain"/>
    <property type="match status" value="1"/>
</dbReference>
<keyword evidence="12" id="KW-1207">Sterol metabolism</keyword>
<dbReference type="InterPro" id="IPR013750">
    <property type="entry name" value="GHMP_kinase_C_dom"/>
</dbReference>
<dbReference type="GO" id="GO:0004631">
    <property type="term" value="F:phosphomevalonate kinase activity"/>
    <property type="evidence" value="ECO:0007669"/>
    <property type="project" value="UniProtKB-UniRule"/>
</dbReference>
<dbReference type="SUPFAM" id="SSF54211">
    <property type="entry name" value="Ribosomal protein S5 domain 2-like"/>
    <property type="match status" value="1"/>
</dbReference>
<keyword evidence="10" id="KW-0756">Sterol biosynthesis</keyword>
<dbReference type="OrthoDB" id="10262935at2759"/>
<feature type="domain" description="GHMP kinase C-terminal" evidence="17">
    <location>
        <begin position="350"/>
        <end position="417"/>
    </location>
</feature>
<evidence type="ECO:0000256" key="9">
    <source>
        <dbReference type="ARBA" id="ARBA00022955"/>
    </source>
</evidence>
<dbReference type="InterPro" id="IPR036554">
    <property type="entry name" value="GHMP_kinase_C_sf"/>
</dbReference>
<reference evidence="18" key="1">
    <citation type="journal article" date="2020" name="Stud. Mycol.">
        <title>101 Dothideomycetes genomes: a test case for predicting lifestyles and emergence of pathogens.</title>
        <authorList>
            <person name="Haridas S."/>
            <person name="Albert R."/>
            <person name="Binder M."/>
            <person name="Bloem J."/>
            <person name="Labutti K."/>
            <person name="Salamov A."/>
            <person name="Andreopoulos B."/>
            <person name="Baker S."/>
            <person name="Barry K."/>
            <person name="Bills G."/>
            <person name="Bluhm B."/>
            <person name="Cannon C."/>
            <person name="Castanera R."/>
            <person name="Culley D."/>
            <person name="Daum C."/>
            <person name="Ezra D."/>
            <person name="Gonzalez J."/>
            <person name="Henrissat B."/>
            <person name="Kuo A."/>
            <person name="Liang C."/>
            <person name="Lipzen A."/>
            <person name="Lutzoni F."/>
            <person name="Magnuson J."/>
            <person name="Mondo S."/>
            <person name="Nolan M."/>
            <person name="Ohm R."/>
            <person name="Pangilinan J."/>
            <person name="Park H.-J."/>
            <person name="Ramirez L."/>
            <person name="Alfaro M."/>
            <person name="Sun H."/>
            <person name="Tritt A."/>
            <person name="Yoshinaga Y."/>
            <person name="Zwiers L.-H."/>
            <person name="Turgeon B."/>
            <person name="Goodwin S."/>
            <person name="Spatafora J."/>
            <person name="Crous P."/>
            <person name="Grigoriev I."/>
        </authorList>
    </citation>
    <scope>NUCLEOTIDE SEQUENCE</scope>
    <source>
        <strain evidence="18">Tuck. ex Michener</strain>
    </source>
</reference>
<accession>A0A6A6HP96</accession>
<dbReference type="InterPro" id="IPR035102">
    <property type="entry name" value="Phosphomevalonate_kinase"/>
</dbReference>
<dbReference type="EMBL" id="ML991771">
    <property type="protein sequence ID" value="KAF2239925.1"/>
    <property type="molecule type" value="Genomic_DNA"/>
</dbReference>
<comment type="similarity">
    <text evidence="2 15">Belongs to the GHMP kinase family. Mevalonate kinase subfamily.</text>
</comment>
<evidence type="ECO:0000256" key="8">
    <source>
        <dbReference type="ARBA" id="ARBA00022840"/>
    </source>
</evidence>
<dbReference type="GO" id="GO:0006696">
    <property type="term" value="P:ergosterol biosynthetic process"/>
    <property type="evidence" value="ECO:0007669"/>
    <property type="project" value="TreeGrafter"/>
</dbReference>
<keyword evidence="6" id="KW-0547">Nucleotide-binding</keyword>
<evidence type="ECO:0000313" key="19">
    <source>
        <dbReference type="Proteomes" id="UP000800092"/>
    </source>
</evidence>